<evidence type="ECO:0000313" key="4">
    <source>
        <dbReference type="Proteomes" id="UP000648187"/>
    </source>
</evidence>
<dbReference type="Pfam" id="PF07898">
    <property type="entry name" value="DUF1676"/>
    <property type="match status" value="1"/>
</dbReference>
<protein>
    <submittedName>
        <fullName evidence="3">Uncharacterized protein</fullName>
    </submittedName>
</protein>
<evidence type="ECO:0000256" key="1">
    <source>
        <dbReference type="SAM" id="Phobius"/>
    </source>
</evidence>
<dbReference type="Proteomes" id="UP000648187">
    <property type="component" value="Unassembled WGS sequence"/>
</dbReference>
<name>A0A835L3F8_SPOEX</name>
<gene>
    <name evidence="3" type="ORF">HW555_008454</name>
</gene>
<dbReference type="GO" id="GO:0016020">
    <property type="term" value="C:membrane"/>
    <property type="evidence" value="ECO:0007669"/>
    <property type="project" value="TreeGrafter"/>
</dbReference>
<keyword evidence="1" id="KW-0812">Transmembrane</keyword>
<keyword evidence="1" id="KW-1133">Transmembrane helix</keyword>
<feature type="chain" id="PRO_5032934657" evidence="2">
    <location>
        <begin position="25"/>
        <end position="179"/>
    </location>
</feature>
<accession>A0A835L3F8</accession>
<dbReference type="PANTHER" id="PTHR21879">
    <property type="entry name" value="FI03362P-RELATED-RELATED"/>
    <property type="match status" value="1"/>
</dbReference>
<reference evidence="3" key="1">
    <citation type="submission" date="2020-08" db="EMBL/GenBank/DDBJ databases">
        <title>Spodoptera exigua strain:BAW_Kor-Di-RS1 Genome sequencing and assembly.</title>
        <authorList>
            <person name="Kim J."/>
            <person name="Nam H.Y."/>
            <person name="Kwon M."/>
            <person name="Choi J.H."/>
            <person name="Cho S.R."/>
            <person name="Kim G.-H."/>
        </authorList>
    </citation>
    <scope>NUCLEOTIDE SEQUENCE</scope>
    <source>
        <strain evidence="3">BAW_Kor-Di-RS1</strain>
        <tissue evidence="3">Whole-body</tissue>
    </source>
</reference>
<organism evidence="3 4">
    <name type="scientific">Spodoptera exigua</name>
    <name type="common">Beet armyworm</name>
    <name type="synonym">Noctua fulgens</name>
    <dbReference type="NCBI Taxonomy" id="7107"/>
    <lineage>
        <taxon>Eukaryota</taxon>
        <taxon>Metazoa</taxon>
        <taxon>Ecdysozoa</taxon>
        <taxon>Arthropoda</taxon>
        <taxon>Hexapoda</taxon>
        <taxon>Insecta</taxon>
        <taxon>Pterygota</taxon>
        <taxon>Neoptera</taxon>
        <taxon>Endopterygota</taxon>
        <taxon>Lepidoptera</taxon>
        <taxon>Glossata</taxon>
        <taxon>Ditrysia</taxon>
        <taxon>Noctuoidea</taxon>
        <taxon>Noctuidae</taxon>
        <taxon>Amphipyrinae</taxon>
        <taxon>Spodoptera</taxon>
    </lineage>
</organism>
<feature type="transmembrane region" description="Helical" evidence="1">
    <location>
        <begin position="71"/>
        <end position="89"/>
    </location>
</feature>
<keyword evidence="2" id="KW-0732">Signal</keyword>
<proteinExistence type="predicted"/>
<dbReference type="EMBL" id="JACKWZ010000165">
    <property type="protein sequence ID" value="KAF9413288.1"/>
    <property type="molecule type" value="Genomic_DNA"/>
</dbReference>
<feature type="transmembrane region" description="Helical" evidence="1">
    <location>
        <begin position="126"/>
        <end position="146"/>
    </location>
</feature>
<feature type="transmembrane region" description="Helical" evidence="1">
    <location>
        <begin position="101"/>
        <end position="120"/>
    </location>
</feature>
<evidence type="ECO:0000313" key="3">
    <source>
        <dbReference type="EMBL" id="KAF9413288.1"/>
    </source>
</evidence>
<comment type="caution">
    <text evidence="3">The sequence shown here is derived from an EMBL/GenBank/DDBJ whole genome shotgun (WGS) entry which is preliminary data.</text>
</comment>
<keyword evidence="4" id="KW-1185">Reference proteome</keyword>
<sequence>MNALQPTRILCFFALFLIICAASAHSVPKHDHVEDERFEVYDGVFVNIPKDNTTGRMLSIDVDTEVSEGRLNLYPFYELCLITNFFSFSGRGKKKNIMQRILPMFILPFILQSSIMPLILGMLKFMLIKSFLVGKLALTLIMINAFKNHNSFKGRDAEVASHHYGYHENGMEPIATYLN</sequence>
<dbReference type="InterPro" id="IPR012464">
    <property type="entry name" value="DUF1676"/>
</dbReference>
<feature type="signal peptide" evidence="2">
    <location>
        <begin position="1"/>
        <end position="24"/>
    </location>
</feature>
<evidence type="ECO:0000256" key="2">
    <source>
        <dbReference type="SAM" id="SignalP"/>
    </source>
</evidence>
<dbReference type="PANTHER" id="PTHR21879:SF6">
    <property type="entry name" value="OSIRIS 19, ISOFORM A"/>
    <property type="match status" value="1"/>
</dbReference>
<keyword evidence="1" id="KW-0472">Membrane</keyword>
<dbReference type="AlphaFoldDB" id="A0A835L3F8"/>